<gene>
    <name evidence="1" type="ORF">SAMN05216266_102321</name>
</gene>
<evidence type="ECO:0000313" key="1">
    <source>
        <dbReference type="EMBL" id="SFA93683.1"/>
    </source>
</evidence>
<accession>A0A1I0X0M2</accession>
<evidence type="ECO:0000313" key="2">
    <source>
        <dbReference type="Proteomes" id="UP000243799"/>
    </source>
</evidence>
<dbReference type="Proteomes" id="UP000243799">
    <property type="component" value="Unassembled WGS sequence"/>
</dbReference>
<sequence>MRDLVSQARPDVLAELGTDGLLRLRSTRRPHLGHLQVEPYIEGTRILLRPVAARISRLRVLLPARTRPIPVDLPDLPGGLRLTGIGTAPAELTLYGVTDYWRDRLATIPLSTLLGAVTSAVSTLTVPWLGES</sequence>
<organism evidence="1 2">
    <name type="scientific">Amycolatopsis marina</name>
    <dbReference type="NCBI Taxonomy" id="490629"/>
    <lineage>
        <taxon>Bacteria</taxon>
        <taxon>Bacillati</taxon>
        <taxon>Actinomycetota</taxon>
        <taxon>Actinomycetes</taxon>
        <taxon>Pseudonocardiales</taxon>
        <taxon>Pseudonocardiaceae</taxon>
        <taxon>Amycolatopsis</taxon>
    </lineage>
</organism>
<protein>
    <submittedName>
        <fullName evidence="1">Uncharacterized protein</fullName>
    </submittedName>
</protein>
<reference evidence="2" key="1">
    <citation type="submission" date="2016-10" db="EMBL/GenBank/DDBJ databases">
        <authorList>
            <person name="Varghese N."/>
            <person name="Submissions S."/>
        </authorList>
    </citation>
    <scope>NUCLEOTIDE SEQUENCE [LARGE SCALE GENOMIC DNA]</scope>
    <source>
        <strain evidence="2">CGMCC 4.3568</strain>
    </source>
</reference>
<dbReference type="EMBL" id="FOKG01000002">
    <property type="protein sequence ID" value="SFA93683.1"/>
    <property type="molecule type" value="Genomic_DNA"/>
</dbReference>
<proteinExistence type="predicted"/>
<name>A0A1I0X0M2_9PSEU</name>
<dbReference type="RefSeq" id="WP_091670574.1">
    <property type="nucleotide sequence ID" value="NZ_FOKG01000002.1"/>
</dbReference>
<dbReference type="OrthoDB" id="3579012at2"/>
<dbReference type="AlphaFoldDB" id="A0A1I0X0M2"/>
<keyword evidence="2" id="KW-1185">Reference proteome</keyword>